<dbReference type="PIRSF" id="PIRSF500176">
    <property type="entry name" value="L_ASNase"/>
    <property type="match status" value="1"/>
</dbReference>
<dbReference type="Proteomes" id="UP000799441">
    <property type="component" value="Unassembled WGS sequence"/>
</dbReference>
<dbReference type="SFLD" id="SFLDS00057">
    <property type="entry name" value="Glutaminase/Asparaginase"/>
    <property type="match status" value="1"/>
</dbReference>
<dbReference type="PRINTS" id="PR00139">
    <property type="entry name" value="ASNGLNASE"/>
</dbReference>
<protein>
    <recommendedName>
        <fullName evidence="1">asparaginase</fullName>
        <ecNumber evidence="1">3.5.1.1</ecNumber>
    </recommendedName>
</protein>
<keyword evidence="2" id="KW-0378">Hydrolase</keyword>
<evidence type="ECO:0000313" key="5">
    <source>
        <dbReference type="EMBL" id="KAF2721683.1"/>
    </source>
</evidence>
<dbReference type="Gene3D" id="3.40.50.1170">
    <property type="entry name" value="L-asparaginase, N-terminal domain"/>
    <property type="match status" value="1"/>
</dbReference>
<dbReference type="GO" id="GO:0009066">
    <property type="term" value="P:aspartate family amino acid metabolic process"/>
    <property type="evidence" value="ECO:0007669"/>
    <property type="project" value="UniProtKB-ARBA"/>
</dbReference>
<evidence type="ECO:0000256" key="2">
    <source>
        <dbReference type="ARBA" id="ARBA00022801"/>
    </source>
</evidence>
<keyword evidence="6" id="KW-1185">Reference proteome</keyword>
<dbReference type="SUPFAM" id="SSF53774">
    <property type="entry name" value="Glutaminase/Asparaginase"/>
    <property type="match status" value="1"/>
</dbReference>
<evidence type="ECO:0000256" key="1">
    <source>
        <dbReference type="ARBA" id="ARBA00012920"/>
    </source>
</evidence>
<dbReference type="PIRSF" id="PIRSF001220">
    <property type="entry name" value="L-ASNase_gatD"/>
    <property type="match status" value="1"/>
</dbReference>
<dbReference type="InterPro" id="IPR041725">
    <property type="entry name" value="L-asparaginase_I"/>
</dbReference>
<dbReference type="Pfam" id="PF00710">
    <property type="entry name" value="Asparaginase"/>
    <property type="match status" value="1"/>
</dbReference>
<reference evidence="5" key="1">
    <citation type="journal article" date="2020" name="Stud. Mycol.">
        <title>101 Dothideomycetes genomes: a test case for predicting lifestyles and emergence of pathogens.</title>
        <authorList>
            <person name="Haridas S."/>
            <person name="Albert R."/>
            <person name="Binder M."/>
            <person name="Bloem J."/>
            <person name="Labutti K."/>
            <person name="Salamov A."/>
            <person name="Andreopoulos B."/>
            <person name="Baker S."/>
            <person name="Barry K."/>
            <person name="Bills G."/>
            <person name="Bluhm B."/>
            <person name="Cannon C."/>
            <person name="Castanera R."/>
            <person name="Culley D."/>
            <person name="Daum C."/>
            <person name="Ezra D."/>
            <person name="Gonzalez J."/>
            <person name="Henrissat B."/>
            <person name="Kuo A."/>
            <person name="Liang C."/>
            <person name="Lipzen A."/>
            <person name="Lutzoni F."/>
            <person name="Magnuson J."/>
            <person name="Mondo S."/>
            <person name="Nolan M."/>
            <person name="Ohm R."/>
            <person name="Pangilinan J."/>
            <person name="Park H.-J."/>
            <person name="Ramirez L."/>
            <person name="Alfaro M."/>
            <person name="Sun H."/>
            <person name="Tritt A."/>
            <person name="Yoshinaga Y."/>
            <person name="Zwiers L.-H."/>
            <person name="Turgeon B."/>
            <person name="Goodwin S."/>
            <person name="Spatafora J."/>
            <person name="Crous P."/>
            <person name="Grigoriev I."/>
        </authorList>
    </citation>
    <scope>NUCLEOTIDE SEQUENCE</scope>
    <source>
        <strain evidence="5">CBS 116435</strain>
    </source>
</reference>
<dbReference type="PANTHER" id="PTHR11707:SF28">
    <property type="entry name" value="60 KDA LYSOPHOSPHOLIPASE"/>
    <property type="match status" value="1"/>
</dbReference>
<dbReference type="EC" id="3.5.1.1" evidence="1"/>
<dbReference type="GO" id="GO:0004067">
    <property type="term" value="F:asparaginase activity"/>
    <property type="evidence" value="ECO:0007669"/>
    <property type="project" value="UniProtKB-UniRule"/>
</dbReference>
<dbReference type="Gene3D" id="3.40.50.40">
    <property type="match status" value="1"/>
</dbReference>
<dbReference type="FunFam" id="3.40.50.40:FF:000001">
    <property type="entry name" value="L-asparaginase 1"/>
    <property type="match status" value="1"/>
</dbReference>
<evidence type="ECO:0000313" key="6">
    <source>
        <dbReference type="Proteomes" id="UP000799441"/>
    </source>
</evidence>
<dbReference type="InterPro" id="IPR027474">
    <property type="entry name" value="L-asparaginase_N"/>
</dbReference>
<proteinExistence type="predicted"/>
<dbReference type="AlphaFoldDB" id="A0A9P4Q6T6"/>
<dbReference type="InterPro" id="IPR036152">
    <property type="entry name" value="Asp/glu_Ase-like_sf"/>
</dbReference>
<dbReference type="Pfam" id="PF17763">
    <property type="entry name" value="Asparaginase_C"/>
    <property type="match status" value="1"/>
</dbReference>
<gene>
    <name evidence="5" type="ORF">K431DRAFT_294041</name>
</gene>
<dbReference type="InterPro" id="IPR040919">
    <property type="entry name" value="Asparaginase_C"/>
</dbReference>
<dbReference type="InterPro" id="IPR006034">
    <property type="entry name" value="Asparaginase/glutaminase-like"/>
</dbReference>
<dbReference type="SMART" id="SM00870">
    <property type="entry name" value="Asparaginase"/>
    <property type="match status" value="1"/>
</dbReference>
<sequence length="412" mass="44453">MLAHTEPRVLLIVAGGTICMQDSPTGLVPSKLFLEEAIKPKQTFNDGTDGLVDEVVDEHGSRRSVSCLRLPRDRYGANVRCTVLEFDPLIDSSSAHSPTWNQLSTVVRANQARYESFVICHGTDTLAYTAAALSFMLKDLDKTVILTGSQKSMFFPDSDGSNNLLGSLVLSSHLRVPEVCVYFGNSLFRGSRVTKVSASNYSGFESPNARPLAEVSESGITVHWDDINQASRGNGFNSNSVPEVDSSKVVVLKVFPGITAKLVGSMLNTKGVSGVVLETFGAGNMPLGMSDDILETIRQAVQRGVVVVNITQCLHGSVTSSYEPARKLADAGITPGFDMTTEAAFTKLIYLLASSQNSSDVARKMSTNICGELTPPETDEADKQFASIAQLPIRYVRSISGRDFQSIRPSKL</sequence>
<evidence type="ECO:0000259" key="4">
    <source>
        <dbReference type="Pfam" id="PF17763"/>
    </source>
</evidence>
<evidence type="ECO:0000259" key="3">
    <source>
        <dbReference type="Pfam" id="PF00710"/>
    </source>
</evidence>
<dbReference type="InterPro" id="IPR037152">
    <property type="entry name" value="L-asparaginase_N_sf"/>
</dbReference>
<dbReference type="CDD" id="cd08963">
    <property type="entry name" value="L-asparaginase_I"/>
    <property type="match status" value="1"/>
</dbReference>
<accession>A0A9P4Q6T6</accession>
<dbReference type="PROSITE" id="PS51732">
    <property type="entry name" value="ASN_GLN_ASE_3"/>
    <property type="match status" value="1"/>
</dbReference>
<comment type="caution">
    <text evidence="5">The sequence shown here is derived from an EMBL/GenBank/DDBJ whole genome shotgun (WGS) entry which is preliminary data.</text>
</comment>
<dbReference type="PANTHER" id="PTHR11707">
    <property type="entry name" value="L-ASPARAGINASE"/>
    <property type="match status" value="1"/>
</dbReference>
<name>A0A9P4Q6T6_9PEZI</name>
<organism evidence="5 6">
    <name type="scientific">Polychaeton citri CBS 116435</name>
    <dbReference type="NCBI Taxonomy" id="1314669"/>
    <lineage>
        <taxon>Eukaryota</taxon>
        <taxon>Fungi</taxon>
        <taxon>Dikarya</taxon>
        <taxon>Ascomycota</taxon>
        <taxon>Pezizomycotina</taxon>
        <taxon>Dothideomycetes</taxon>
        <taxon>Dothideomycetidae</taxon>
        <taxon>Capnodiales</taxon>
        <taxon>Capnodiaceae</taxon>
        <taxon>Polychaeton</taxon>
    </lineage>
</organism>
<dbReference type="OrthoDB" id="542841at2759"/>
<feature type="domain" description="Asparaginase/glutaminase C-terminal" evidence="4">
    <location>
        <begin position="248"/>
        <end position="363"/>
    </location>
</feature>
<dbReference type="EMBL" id="MU003788">
    <property type="protein sequence ID" value="KAF2721683.1"/>
    <property type="molecule type" value="Genomic_DNA"/>
</dbReference>
<dbReference type="InterPro" id="IPR027473">
    <property type="entry name" value="L-asparaginase_C"/>
</dbReference>
<feature type="domain" description="L-asparaginase N-terminal" evidence="3">
    <location>
        <begin position="8"/>
        <end position="226"/>
    </location>
</feature>